<accession>A0A1H6C8I7</accession>
<evidence type="ECO:0000313" key="9">
    <source>
        <dbReference type="EMBL" id="SEG68686.1"/>
    </source>
</evidence>
<dbReference type="RefSeq" id="WP_103874336.1">
    <property type="nucleotide sequence ID" value="NZ_FNUY01000009.1"/>
</dbReference>
<dbReference type="AlphaFoldDB" id="A0A1H6C8I7"/>
<dbReference type="Proteomes" id="UP000236743">
    <property type="component" value="Unassembled WGS sequence"/>
</dbReference>
<feature type="transmembrane region" description="Helical" evidence="7">
    <location>
        <begin position="242"/>
        <end position="258"/>
    </location>
</feature>
<name>A0A1H6C8I7_9HYPH</name>
<reference evidence="9 10" key="1">
    <citation type="submission" date="2016-10" db="EMBL/GenBank/DDBJ databases">
        <authorList>
            <person name="de Groot N.N."/>
        </authorList>
    </citation>
    <scope>NUCLEOTIDE SEQUENCE [LARGE SCALE GENOMIC DNA]</scope>
    <source>
        <strain evidence="9 10">DSM 26656</strain>
    </source>
</reference>
<keyword evidence="4 7" id="KW-0812">Transmembrane</keyword>
<dbReference type="NCBIfam" id="TIGR00786">
    <property type="entry name" value="dctM"/>
    <property type="match status" value="1"/>
</dbReference>
<evidence type="ECO:0000256" key="1">
    <source>
        <dbReference type="ARBA" id="ARBA00004429"/>
    </source>
</evidence>
<evidence type="ECO:0000259" key="8">
    <source>
        <dbReference type="Pfam" id="PF06808"/>
    </source>
</evidence>
<comment type="subunit">
    <text evidence="7">The complex comprises the extracytoplasmic solute receptor protein and the two transmembrane proteins.</text>
</comment>
<dbReference type="Pfam" id="PF06808">
    <property type="entry name" value="DctM"/>
    <property type="match status" value="1"/>
</dbReference>
<comment type="similarity">
    <text evidence="7">Belongs to the TRAP transporter large permease family.</text>
</comment>
<feature type="transmembrane region" description="Helical" evidence="7">
    <location>
        <begin position="171"/>
        <end position="192"/>
    </location>
</feature>
<evidence type="ECO:0000313" key="10">
    <source>
        <dbReference type="Proteomes" id="UP000236743"/>
    </source>
</evidence>
<dbReference type="InterPro" id="IPR010656">
    <property type="entry name" value="DctM"/>
</dbReference>
<evidence type="ECO:0000256" key="2">
    <source>
        <dbReference type="ARBA" id="ARBA00022475"/>
    </source>
</evidence>
<evidence type="ECO:0000256" key="5">
    <source>
        <dbReference type="ARBA" id="ARBA00022989"/>
    </source>
</evidence>
<dbReference type="PANTHER" id="PTHR33362">
    <property type="entry name" value="SIALIC ACID TRAP TRANSPORTER PERMEASE PROTEIN SIAT-RELATED"/>
    <property type="match status" value="1"/>
</dbReference>
<sequence length="428" mass="45453">MVLAVICAIFFALALLGMPLVWALLLTTISTIWIFGQGYPLEAIFLSYISSVEPLHLAAIPLFIFTGELITHGGVGKRLIDFARSLLAFMPGGLGVVTVSACTMFGSVSGSAVADSAAIGSIMIPRMAERGYPRAFAGALIAVAGTIGVLMPLSIPLLVYGFVGNVSIRELLVSGVFPAFTLAFALILLCVWKGRSLGCDLGGAMPSRREIWRSFVAILPATGMPVVILGGILSGIFTPTEAASIAVFYGLILALFVYREVKPRQVPEMLLHSFRTSAVVMLVVGATGALSWLITVEQIPANLAAAILAISENKYVFLLLLNVALILVGIFLEPLPSLMLTAPLFIPTAKAFGIDPVHLGLIMVFNLVIGLYTPPVGGTLFVAAKIARVGMVAISRELIPMFAIALIVLFTVTYIEAIPMALVWFMRG</sequence>
<feature type="domain" description="TRAP C4-dicarboxylate transport system permease DctM subunit" evidence="8">
    <location>
        <begin position="8"/>
        <end position="417"/>
    </location>
</feature>
<dbReference type="PANTHER" id="PTHR33362:SF2">
    <property type="entry name" value="TRAP TRANSPORTER LARGE PERMEASE PROTEIN"/>
    <property type="match status" value="1"/>
</dbReference>
<feature type="transmembrane region" description="Helical" evidence="7">
    <location>
        <begin position="86"/>
        <end position="106"/>
    </location>
</feature>
<gene>
    <name evidence="9" type="ORF">SAMN04488115_10978</name>
</gene>
<dbReference type="PIRSF" id="PIRSF006066">
    <property type="entry name" value="HI0050"/>
    <property type="match status" value="1"/>
</dbReference>
<keyword evidence="3 7" id="KW-0997">Cell inner membrane</keyword>
<keyword evidence="10" id="KW-1185">Reference proteome</keyword>
<dbReference type="GO" id="GO:0005886">
    <property type="term" value="C:plasma membrane"/>
    <property type="evidence" value="ECO:0007669"/>
    <property type="project" value="UniProtKB-SubCell"/>
</dbReference>
<feature type="transmembrane region" description="Helical" evidence="7">
    <location>
        <begin position="212"/>
        <end position="236"/>
    </location>
</feature>
<feature type="transmembrane region" description="Helical" evidence="7">
    <location>
        <begin position="352"/>
        <end position="372"/>
    </location>
</feature>
<dbReference type="InterPro" id="IPR004681">
    <property type="entry name" value="TRAP_DctM"/>
</dbReference>
<comment type="function">
    <text evidence="7">Part of the tripartite ATP-independent periplasmic (TRAP) transport system.</text>
</comment>
<comment type="caution">
    <text evidence="7">Lacks conserved residue(s) required for the propagation of feature annotation.</text>
</comment>
<feature type="transmembrane region" description="Helical" evidence="7">
    <location>
        <begin position="315"/>
        <end position="332"/>
    </location>
</feature>
<dbReference type="EMBL" id="FNUY01000009">
    <property type="protein sequence ID" value="SEG68686.1"/>
    <property type="molecule type" value="Genomic_DNA"/>
</dbReference>
<feature type="transmembrane region" description="Helical" evidence="7">
    <location>
        <begin position="43"/>
        <end position="65"/>
    </location>
</feature>
<feature type="transmembrane region" description="Helical" evidence="7">
    <location>
        <begin position="398"/>
        <end position="425"/>
    </location>
</feature>
<evidence type="ECO:0000256" key="6">
    <source>
        <dbReference type="ARBA" id="ARBA00023136"/>
    </source>
</evidence>
<protein>
    <recommendedName>
        <fullName evidence="7">TRAP transporter large permease protein</fullName>
    </recommendedName>
</protein>
<keyword evidence="6 7" id="KW-0472">Membrane</keyword>
<keyword evidence="2" id="KW-1003">Cell membrane</keyword>
<evidence type="ECO:0000256" key="3">
    <source>
        <dbReference type="ARBA" id="ARBA00022519"/>
    </source>
</evidence>
<organism evidence="9 10">
    <name type="scientific">Bosea lathyri</name>
    <dbReference type="NCBI Taxonomy" id="1036778"/>
    <lineage>
        <taxon>Bacteria</taxon>
        <taxon>Pseudomonadati</taxon>
        <taxon>Pseudomonadota</taxon>
        <taxon>Alphaproteobacteria</taxon>
        <taxon>Hyphomicrobiales</taxon>
        <taxon>Boseaceae</taxon>
        <taxon>Bosea</taxon>
    </lineage>
</organism>
<keyword evidence="7" id="KW-0813">Transport</keyword>
<keyword evidence="5 7" id="KW-1133">Transmembrane helix</keyword>
<proteinExistence type="inferred from homology"/>
<feature type="transmembrane region" description="Helical" evidence="7">
    <location>
        <begin position="135"/>
        <end position="159"/>
    </location>
</feature>
<evidence type="ECO:0000256" key="4">
    <source>
        <dbReference type="ARBA" id="ARBA00022692"/>
    </source>
</evidence>
<dbReference type="GO" id="GO:0022857">
    <property type="term" value="F:transmembrane transporter activity"/>
    <property type="evidence" value="ECO:0007669"/>
    <property type="project" value="UniProtKB-UniRule"/>
</dbReference>
<evidence type="ECO:0000256" key="7">
    <source>
        <dbReference type="RuleBase" id="RU369079"/>
    </source>
</evidence>
<dbReference type="OrthoDB" id="7374726at2"/>
<feature type="transmembrane region" description="Helical" evidence="7">
    <location>
        <begin position="278"/>
        <end position="295"/>
    </location>
</feature>
<comment type="subcellular location">
    <subcellularLocation>
        <location evidence="1 7">Cell inner membrane</location>
        <topology evidence="1 7">Multi-pass membrane protein</topology>
    </subcellularLocation>
</comment>